<proteinExistence type="predicted"/>
<dbReference type="Pfam" id="PF12705">
    <property type="entry name" value="PDDEXK_1"/>
    <property type="match status" value="1"/>
</dbReference>
<dbReference type="RefSeq" id="WP_377981379.1">
    <property type="nucleotide sequence ID" value="NZ_JBBKXX010000003.1"/>
</dbReference>
<dbReference type="InterPro" id="IPR011604">
    <property type="entry name" value="PDDEXK-like_dom_sf"/>
</dbReference>
<keyword evidence="3" id="KW-1185">Reference proteome</keyword>
<comment type="caution">
    <text evidence="2">The sequence shown here is derived from an EMBL/GenBank/DDBJ whole genome shotgun (WGS) entry which is preliminary data.</text>
</comment>
<protein>
    <submittedName>
        <fullName evidence="2">PD-(D/E)XK nuclease family protein</fullName>
    </submittedName>
</protein>
<evidence type="ECO:0000313" key="3">
    <source>
        <dbReference type="Proteomes" id="UP001598019"/>
    </source>
</evidence>
<dbReference type="Proteomes" id="UP001598019">
    <property type="component" value="Unassembled WGS sequence"/>
</dbReference>
<dbReference type="EMBL" id="JBBKXX010000003">
    <property type="protein sequence ID" value="MFD3409034.1"/>
    <property type="molecule type" value="Genomic_DNA"/>
</dbReference>
<reference evidence="2 3" key="1">
    <citation type="submission" date="2024-03" db="EMBL/GenBank/DDBJ databases">
        <title>Aquirufa genome sequencing.</title>
        <authorList>
            <person name="Pitt A."/>
            <person name="Hahn M.W."/>
        </authorList>
    </citation>
    <scope>NUCLEOTIDE SEQUENCE [LARGE SCALE GENOMIC DNA]</scope>
    <source>
        <strain evidence="2 3">HETE-83D</strain>
    </source>
</reference>
<organism evidence="2 3">
    <name type="scientific">Aquirufa esocilacus</name>
    <dbReference type="NCBI Taxonomy" id="3096513"/>
    <lineage>
        <taxon>Bacteria</taxon>
        <taxon>Pseudomonadati</taxon>
        <taxon>Bacteroidota</taxon>
        <taxon>Cytophagia</taxon>
        <taxon>Cytophagales</taxon>
        <taxon>Flectobacillaceae</taxon>
        <taxon>Aquirufa</taxon>
    </lineage>
</organism>
<dbReference type="InterPro" id="IPR038726">
    <property type="entry name" value="PDDEXK_AddAB-type"/>
</dbReference>
<evidence type="ECO:0000313" key="2">
    <source>
        <dbReference type="EMBL" id="MFD3409034.1"/>
    </source>
</evidence>
<gene>
    <name evidence="2" type="ORF">SKC37_10225</name>
</gene>
<dbReference type="Gene3D" id="3.90.320.10">
    <property type="match status" value="1"/>
</dbReference>
<accession>A0ABW6DK16</accession>
<sequence length="915" mass="104460">MEKYQISFSYFPRNLSPSAANVGVLGYSQQSWDELLSFLAIRVGVAPVLLSAQQRILAYQVALEGMKKGAFYEKFYENEPLGTAKFLLAYRDELIWNFKDLAQLTSTQRLKDFAKLESNAAAWRGYPDLMQEIIAQLPQVGALPMTIQCEEPVELYPAYFQTFFQLLREKGVEILDPTALEPQAATGCNLHFVQSRLIGLYHKNETTVAPPETADGSLLLHHPANDLLAAAELSEWMKEENHFECLFLKENAYTAKALAATKQSLIKSKVNAYSQLAAQIFQSRISLLKSPAPLENVYDFLSLPLKPFNAILANHIIRGLQKNPSLESGEVLEQMEKAYVKITEKYGEATCEKAKAQYEEWFSHPQEEQTGQLSIEYIQQKLNYLKTWAQGYMSILPNPQDGIYTSLSELGGVCAEFSLLLNQQAGTSDTLTFDQLTKLVVQWLGNKQQDVGFFTTSQYSWTNHFVGTQSTDQLIWLNFSKEWAGSFGIDKFQKIEYDEFDAKTGKPWFKKKEADRLLLYAQIRKICSVQQQLKLSFTKNSGNQEQTPHLIWQLIQQELKNIYAAITWTPDQVDNLIVHKNWDGDTKWLNPTFELPGLASLFPTTTSYSANKNLIFYPHIYLYDRLLKLDASTNYTLEFKSQHFGTLLHLFVEIHASPGTNTYARSAIWNNFSPQSWRDLVDQHFDVFVKKQASFLFESKYAMQRKRLKHTLKFKLVNLFTELTGAGWELIDIEREINVPNFIHVITLTGKADMVWKNAANEYLIVDLKTGSKTDLKEELAENKAWQLMIYSHFGHPGNNVAQSAYFMSSSGKFLLGSTLGLSNEELVPQKGTALQLNPTQLLEHYKRAIAIRLDQIVSGTVDFRINAKHNESLDDSEDNPFKALTAADTDFELEKQPFKYDNFTFILPDAYRYV</sequence>
<feature type="domain" description="PD-(D/E)XK endonuclease-like" evidence="1">
    <location>
        <begin position="618"/>
        <end position="864"/>
    </location>
</feature>
<evidence type="ECO:0000259" key="1">
    <source>
        <dbReference type="Pfam" id="PF12705"/>
    </source>
</evidence>
<name>A0ABW6DK16_9BACT</name>